<keyword evidence="2" id="KW-0614">Plasmid</keyword>
<evidence type="ECO:0000313" key="2">
    <source>
        <dbReference type="EMBL" id="BDD12181.1"/>
    </source>
</evidence>
<evidence type="ECO:0000256" key="1">
    <source>
        <dbReference type="SAM" id="SignalP"/>
    </source>
</evidence>
<name>A0AAU9CSV0_9BACT</name>
<dbReference type="KEGG" id="fax:FUAX_46130"/>
<evidence type="ECO:0000313" key="3">
    <source>
        <dbReference type="Proteomes" id="UP001348817"/>
    </source>
</evidence>
<gene>
    <name evidence="2" type="ORF">FUAX_46130</name>
</gene>
<reference evidence="2 3" key="1">
    <citation type="submission" date="2021-12" db="EMBL/GenBank/DDBJ databases">
        <title>Genome sequencing of bacteria with rrn-lacking chromosome and rrn-plasmid.</title>
        <authorList>
            <person name="Anda M."/>
            <person name="Iwasaki W."/>
        </authorList>
    </citation>
    <scope>NUCLEOTIDE SEQUENCE [LARGE SCALE GENOMIC DNA]</scope>
    <source>
        <strain evidence="2 3">DSM 100852</strain>
        <plasmid evidence="2 3">pFA3</plasmid>
    </source>
</reference>
<accession>A0AAU9CSV0</accession>
<keyword evidence="3" id="KW-1185">Reference proteome</keyword>
<protein>
    <submittedName>
        <fullName evidence="2">Membrane protein</fullName>
    </submittedName>
</protein>
<feature type="signal peptide" evidence="1">
    <location>
        <begin position="1"/>
        <end position="25"/>
    </location>
</feature>
<dbReference type="AlphaFoldDB" id="A0AAU9CSV0"/>
<proteinExistence type="predicted"/>
<feature type="chain" id="PRO_5043998095" evidence="1">
    <location>
        <begin position="26"/>
        <end position="416"/>
    </location>
</feature>
<dbReference type="EMBL" id="AP025317">
    <property type="protein sequence ID" value="BDD12181.1"/>
    <property type="molecule type" value="Genomic_DNA"/>
</dbReference>
<dbReference type="Proteomes" id="UP001348817">
    <property type="component" value="Plasmid pFA3"/>
</dbReference>
<dbReference type="Gene3D" id="2.40.160.50">
    <property type="entry name" value="membrane protein fhac: a member of the omp85/tpsb transporter family"/>
    <property type="match status" value="1"/>
</dbReference>
<sequence length="416" mass="47550">MKKNKNLIKIAFVSFGLFTTSGALGQTKKEDDEQYKVEVHTKEERQAMKKLRKENLSLIERTVNSPDSLKVKRNMRLLPLPVIFSSPEVGLALGANLQGYWHHNRDLRNQQSTAMATAIYTIYGQYSFRSMWDMSMGQDNWRLRGQANYSYFPLNYYGIGDEKNDPEQAKEYISQTYAQFWAEGLRRISDGWFVGASIDYANLFDAYSTDEDGDRLEDPTESIFYGAPGSEGYQVLGLGPRLIYDSRDNIRFPANGSYFEVSSSYYFGDMNFANVTLDLRKYWQLKPGHYFAAQTYLNGNFGDVPYDKMPGFGQTFGTSLSVGRGFYPGRYRDKNLYYTQVEYRYPIYGSIRGVVFGGMGNVTDEFTDPNFSTMKFNYGAGLRVPFDKKGKVYLRADVAASPNEPVGFYLRMGEAF</sequence>
<geneLocation type="plasmid" evidence="2 3">
    <name>pFA3</name>
</geneLocation>
<dbReference type="RefSeq" id="WP_338395325.1">
    <property type="nucleotide sequence ID" value="NZ_AP025317.1"/>
</dbReference>
<organism evidence="2 3">
    <name type="scientific">Fulvitalea axinellae</name>
    <dbReference type="NCBI Taxonomy" id="1182444"/>
    <lineage>
        <taxon>Bacteria</taxon>
        <taxon>Pseudomonadati</taxon>
        <taxon>Bacteroidota</taxon>
        <taxon>Cytophagia</taxon>
        <taxon>Cytophagales</taxon>
        <taxon>Persicobacteraceae</taxon>
        <taxon>Fulvitalea</taxon>
    </lineage>
</organism>
<keyword evidence="1" id="KW-0732">Signal</keyword>